<comment type="caution">
    <text evidence="2">The sequence shown here is derived from an EMBL/GenBank/DDBJ whole genome shotgun (WGS) entry which is preliminary data.</text>
</comment>
<dbReference type="EMBL" id="QGTR01000010">
    <property type="protein sequence ID" value="PWV95509.1"/>
    <property type="molecule type" value="Genomic_DNA"/>
</dbReference>
<feature type="signal peptide" evidence="1">
    <location>
        <begin position="1"/>
        <end position="21"/>
    </location>
</feature>
<dbReference type="Proteomes" id="UP000246352">
    <property type="component" value="Unassembled WGS sequence"/>
</dbReference>
<dbReference type="SUPFAM" id="SSF56925">
    <property type="entry name" value="OMPA-like"/>
    <property type="match status" value="1"/>
</dbReference>
<name>A0A317PBZ5_9HYPH</name>
<dbReference type="AlphaFoldDB" id="A0A317PBZ5"/>
<dbReference type="InterPro" id="IPR011250">
    <property type="entry name" value="OMP/PagP_B-barrel"/>
</dbReference>
<evidence type="ECO:0000256" key="1">
    <source>
        <dbReference type="SAM" id="SignalP"/>
    </source>
</evidence>
<gene>
    <name evidence="2" type="ORF">DFR52_11037</name>
</gene>
<evidence type="ECO:0000313" key="2">
    <source>
        <dbReference type="EMBL" id="PWV95509.1"/>
    </source>
</evidence>
<keyword evidence="3" id="KW-1185">Reference proteome</keyword>
<reference evidence="2 3" key="1">
    <citation type="submission" date="2018-05" db="EMBL/GenBank/DDBJ databases">
        <title>Genomic Encyclopedia of Type Strains, Phase IV (KMG-IV): sequencing the most valuable type-strain genomes for metagenomic binning, comparative biology and taxonomic classification.</title>
        <authorList>
            <person name="Goeker M."/>
        </authorList>
    </citation>
    <scope>NUCLEOTIDE SEQUENCE [LARGE SCALE GENOMIC DNA]</scope>
    <source>
        <strain evidence="2 3">DSM 16791</strain>
    </source>
</reference>
<dbReference type="RefSeq" id="WP_110034534.1">
    <property type="nucleotide sequence ID" value="NZ_QGTR01000010.1"/>
</dbReference>
<keyword evidence="1" id="KW-0732">Signal</keyword>
<feature type="chain" id="PRO_5016440967" evidence="1">
    <location>
        <begin position="22"/>
        <end position="282"/>
    </location>
</feature>
<sequence>MKKFLLAGAAMALFGAVTAQAADIIPQLPEEPIYQQPEQPVVASASGWYIRGDVGYAWNRSKGVDFFQGDLNTYTAFSSSKLRGSYSVGGGVGYQATDRLRGDVTLDYFGKAKFNGSTIGTCGAGPVACTSTDLSSMTAYSLLANAYVDLYKWGRFTAYAGGGLGGTYVKWNGLNNVACEDASGDCYEDNHGGGAKWRFTYALMAGASVDLTCNLKGDLGYRYRHVSGGGMFRALGSSGYQGYDRGFDSHEVRGGLRYSFGGCETQAAYVEPAPIYSQPVYK</sequence>
<accession>A0A317PBZ5</accession>
<protein>
    <submittedName>
        <fullName evidence="2">Opacity protein-like surface antigen</fullName>
    </submittedName>
</protein>
<dbReference type="OrthoDB" id="5643626at2"/>
<organism evidence="2 3">
    <name type="scientific">Hoeflea marina</name>
    <dbReference type="NCBI Taxonomy" id="274592"/>
    <lineage>
        <taxon>Bacteria</taxon>
        <taxon>Pseudomonadati</taxon>
        <taxon>Pseudomonadota</taxon>
        <taxon>Alphaproteobacteria</taxon>
        <taxon>Hyphomicrobiales</taxon>
        <taxon>Rhizobiaceae</taxon>
        <taxon>Hoeflea</taxon>
    </lineage>
</organism>
<proteinExistence type="predicted"/>
<dbReference type="Gene3D" id="2.40.160.20">
    <property type="match status" value="1"/>
</dbReference>
<evidence type="ECO:0000313" key="3">
    <source>
        <dbReference type="Proteomes" id="UP000246352"/>
    </source>
</evidence>